<dbReference type="OrthoDB" id="7948603at2"/>
<dbReference type="EMBL" id="FNZQ01000005">
    <property type="protein sequence ID" value="SEL41618.1"/>
    <property type="molecule type" value="Genomic_DNA"/>
</dbReference>
<feature type="transmembrane region" description="Helical" evidence="1">
    <location>
        <begin position="221"/>
        <end position="243"/>
    </location>
</feature>
<dbReference type="STRING" id="188906.SAMN04488526_2609"/>
<dbReference type="Pfam" id="PF26514">
    <property type="entry name" value="DUF8173"/>
    <property type="match status" value="1"/>
</dbReference>
<feature type="transmembrane region" description="Helical" evidence="1">
    <location>
        <begin position="294"/>
        <end position="318"/>
    </location>
</feature>
<sequence>MIGIKGAMLAAVLAVLSSPGAAETPDRQIGGDILRSGDSAAQLQADRDVLATGFTVTLDGMIAQDGHAAGFAVGVDATTGGDLYGAGFSVGLRGTVGGDLTATGFSVVTGPGAEVAGNARLAGARITINGPIRGALAAVGGKITLNSEVAGDVLLGAETLTFGPDARIGGKLTYSTPERIDIPDFVLSADRIVYEPFQRSEIFNNAYEMWEGWEMPRGPTFLTVFGGFLVTLGFFVVIGALFLTLAPVQVRRLRRSIDARPGMALLTGVIGLSMLFGLVPVSAMTILGVPLVPIVLLAILLVWILGYILGAYVLAMRVLRAFGTAENPVIWMRLLALVIGVSFIALLNYIPVLGWMANFALVLLGIGGIATALFERMVGNIDPALDVDMQPIQRNPEQE</sequence>
<keyword evidence="1" id="KW-0812">Transmembrane</keyword>
<feature type="signal peptide" evidence="2">
    <location>
        <begin position="1"/>
        <end position="21"/>
    </location>
</feature>
<gene>
    <name evidence="4" type="ORF">SAMN04488526_2609</name>
</gene>
<evidence type="ECO:0000259" key="3">
    <source>
        <dbReference type="Pfam" id="PF26514"/>
    </source>
</evidence>
<proteinExistence type="predicted"/>
<accession>A0A1H7Q1L5</accession>
<evidence type="ECO:0000313" key="4">
    <source>
        <dbReference type="EMBL" id="SEL41618.1"/>
    </source>
</evidence>
<evidence type="ECO:0000256" key="2">
    <source>
        <dbReference type="SAM" id="SignalP"/>
    </source>
</evidence>
<evidence type="ECO:0000313" key="5">
    <source>
        <dbReference type="Proteomes" id="UP000199283"/>
    </source>
</evidence>
<feature type="domain" description="DUF8173" evidence="3">
    <location>
        <begin position="224"/>
        <end position="372"/>
    </location>
</feature>
<feature type="transmembrane region" description="Helical" evidence="1">
    <location>
        <begin position="264"/>
        <end position="288"/>
    </location>
</feature>
<reference evidence="4 5" key="1">
    <citation type="submission" date="2016-10" db="EMBL/GenBank/DDBJ databases">
        <authorList>
            <person name="de Groot N.N."/>
        </authorList>
    </citation>
    <scope>NUCLEOTIDE SEQUENCE [LARGE SCALE GENOMIC DNA]</scope>
    <source>
        <strain evidence="4 5">DSM 14858</strain>
    </source>
</reference>
<dbReference type="Proteomes" id="UP000199283">
    <property type="component" value="Unassembled WGS sequence"/>
</dbReference>
<organism evidence="4 5">
    <name type="scientific">Jannaschia helgolandensis</name>
    <dbReference type="NCBI Taxonomy" id="188906"/>
    <lineage>
        <taxon>Bacteria</taxon>
        <taxon>Pseudomonadati</taxon>
        <taxon>Pseudomonadota</taxon>
        <taxon>Alphaproteobacteria</taxon>
        <taxon>Rhodobacterales</taxon>
        <taxon>Roseobacteraceae</taxon>
        <taxon>Jannaschia</taxon>
    </lineage>
</organism>
<keyword evidence="5" id="KW-1185">Reference proteome</keyword>
<keyword evidence="2" id="KW-0732">Signal</keyword>
<keyword evidence="1" id="KW-1133">Transmembrane helix</keyword>
<dbReference type="AlphaFoldDB" id="A0A1H7Q1L5"/>
<evidence type="ECO:0000256" key="1">
    <source>
        <dbReference type="SAM" id="Phobius"/>
    </source>
</evidence>
<name>A0A1H7Q1L5_9RHOB</name>
<feature type="transmembrane region" description="Helical" evidence="1">
    <location>
        <begin position="330"/>
        <end position="350"/>
    </location>
</feature>
<dbReference type="RefSeq" id="WP_092763430.1">
    <property type="nucleotide sequence ID" value="NZ_FNZQ01000005.1"/>
</dbReference>
<dbReference type="InterPro" id="IPR058486">
    <property type="entry name" value="DUF8173"/>
</dbReference>
<feature type="transmembrane region" description="Helical" evidence="1">
    <location>
        <begin position="356"/>
        <end position="374"/>
    </location>
</feature>
<feature type="chain" id="PRO_5011457254" description="DUF8173 domain-containing protein" evidence="2">
    <location>
        <begin position="22"/>
        <end position="399"/>
    </location>
</feature>
<keyword evidence="1" id="KW-0472">Membrane</keyword>
<protein>
    <recommendedName>
        <fullName evidence="3">DUF8173 domain-containing protein</fullName>
    </recommendedName>
</protein>